<gene>
    <name evidence="1" type="ORF">GN958_ATG11221</name>
</gene>
<comment type="caution">
    <text evidence="1">The sequence shown here is derived from an EMBL/GenBank/DDBJ whole genome shotgun (WGS) entry which is preliminary data.</text>
</comment>
<name>A0A8S9UGW5_PHYIN</name>
<dbReference type="EMBL" id="JAACNO010001551">
    <property type="protein sequence ID" value="KAF4139736.1"/>
    <property type="molecule type" value="Genomic_DNA"/>
</dbReference>
<accession>A0A8S9UGW5</accession>
<evidence type="ECO:0000313" key="1">
    <source>
        <dbReference type="EMBL" id="KAF4139736.1"/>
    </source>
</evidence>
<dbReference type="Proteomes" id="UP000704712">
    <property type="component" value="Unassembled WGS sequence"/>
</dbReference>
<reference evidence="1" key="1">
    <citation type="submission" date="2020-03" db="EMBL/GenBank/DDBJ databases">
        <title>Hybrid Assembly of Korean Phytophthora infestans isolates.</title>
        <authorList>
            <person name="Prokchorchik M."/>
            <person name="Lee Y."/>
            <person name="Seo J."/>
            <person name="Cho J.-H."/>
            <person name="Park Y.-E."/>
            <person name="Jang D.-C."/>
            <person name="Im J.-S."/>
            <person name="Choi J.-G."/>
            <person name="Park H.-J."/>
            <person name="Lee G.-B."/>
            <person name="Lee Y.-G."/>
            <person name="Hong S.-Y."/>
            <person name="Cho K."/>
            <person name="Sohn K.H."/>
        </authorList>
    </citation>
    <scope>NUCLEOTIDE SEQUENCE</scope>
    <source>
        <strain evidence="1">KR_2_A2</strain>
    </source>
</reference>
<proteinExistence type="predicted"/>
<organism evidence="1 2">
    <name type="scientific">Phytophthora infestans</name>
    <name type="common">Potato late blight agent</name>
    <name type="synonym">Botrytis infestans</name>
    <dbReference type="NCBI Taxonomy" id="4787"/>
    <lineage>
        <taxon>Eukaryota</taxon>
        <taxon>Sar</taxon>
        <taxon>Stramenopiles</taxon>
        <taxon>Oomycota</taxon>
        <taxon>Peronosporomycetes</taxon>
        <taxon>Peronosporales</taxon>
        <taxon>Peronosporaceae</taxon>
        <taxon>Phytophthora</taxon>
    </lineage>
</organism>
<evidence type="ECO:0000313" key="2">
    <source>
        <dbReference type="Proteomes" id="UP000704712"/>
    </source>
</evidence>
<sequence>MPSEAWALPPETLIPDGAFSGKILFATACTSSPPVCLLRDVPVDRRRRFLSDARRRVDVSVIEGSGATPADVTDTTLCSPSPLTRIQYALSS</sequence>
<dbReference type="AlphaFoldDB" id="A0A8S9UGW5"/>
<protein>
    <submittedName>
        <fullName evidence="1">Uncharacterized protein</fullName>
    </submittedName>
</protein>